<comment type="caution">
    <text evidence="2">The sequence shown here is derived from an EMBL/GenBank/DDBJ whole genome shotgun (WGS) entry which is preliminary data.</text>
</comment>
<dbReference type="AlphaFoldDB" id="A0AA38NW14"/>
<evidence type="ECO:0000313" key="2">
    <source>
        <dbReference type="EMBL" id="KAJ3831684.1"/>
    </source>
</evidence>
<evidence type="ECO:0000256" key="1">
    <source>
        <dbReference type="SAM" id="MobiDB-lite"/>
    </source>
</evidence>
<dbReference type="Proteomes" id="UP001163846">
    <property type="component" value="Unassembled WGS sequence"/>
</dbReference>
<keyword evidence="3" id="KW-1185">Reference proteome</keyword>
<sequence>MTDQSNRRWRRTRNQRRILREISRDWMDVQRMNGKKEVRQGSSKSSRDRGGDSCSNEQSERVVCLPKETCPDSSTGYVPPVYILNQRRFCNPKLQSREAFQLMSGNRLLTVAELLELGRGVQIRKRWPIVYCSMEEIQAFAARVIEQRFFRKLDVDEGDHTRNADNPSFVDCSLPTPLHHADNSNGFLPASCHISLKTHQLPILVNGLVLSRMTYLTLELPSPQISGLSAHEGARSLSKEQSLRRVFFSLMIDYLISRHCRLVDGIESRNTTYTTTLNRVI</sequence>
<proteinExistence type="predicted"/>
<protein>
    <submittedName>
        <fullName evidence="2">Uncharacterized protein</fullName>
    </submittedName>
</protein>
<feature type="compositionally biased region" description="Basic and acidic residues" evidence="1">
    <location>
        <begin position="31"/>
        <end position="51"/>
    </location>
</feature>
<evidence type="ECO:0000313" key="3">
    <source>
        <dbReference type="Proteomes" id="UP001163846"/>
    </source>
</evidence>
<organism evidence="2 3">
    <name type="scientific">Lentinula raphanica</name>
    <dbReference type="NCBI Taxonomy" id="153919"/>
    <lineage>
        <taxon>Eukaryota</taxon>
        <taxon>Fungi</taxon>
        <taxon>Dikarya</taxon>
        <taxon>Basidiomycota</taxon>
        <taxon>Agaricomycotina</taxon>
        <taxon>Agaricomycetes</taxon>
        <taxon>Agaricomycetidae</taxon>
        <taxon>Agaricales</taxon>
        <taxon>Marasmiineae</taxon>
        <taxon>Omphalotaceae</taxon>
        <taxon>Lentinula</taxon>
    </lineage>
</organism>
<accession>A0AA38NW14</accession>
<reference evidence="2" key="1">
    <citation type="submission" date="2022-08" db="EMBL/GenBank/DDBJ databases">
        <authorList>
            <consortium name="DOE Joint Genome Institute"/>
            <person name="Min B."/>
            <person name="Riley R."/>
            <person name="Sierra-Patev S."/>
            <person name="Naranjo-Ortiz M."/>
            <person name="Looney B."/>
            <person name="Konkel Z."/>
            <person name="Slot J.C."/>
            <person name="Sakamoto Y."/>
            <person name="Steenwyk J.L."/>
            <person name="Rokas A."/>
            <person name="Carro J."/>
            <person name="Camarero S."/>
            <person name="Ferreira P."/>
            <person name="Molpeceres G."/>
            <person name="Ruiz-Duenas F.J."/>
            <person name="Serrano A."/>
            <person name="Henrissat B."/>
            <person name="Drula E."/>
            <person name="Hughes K.W."/>
            <person name="Mata J.L."/>
            <person name="Ishikawa N.K."/>
            <person name="Vargas-Isla R."/>
            <person name="Ushijima S."/>
            <person name="Smith C.A."/>
            <person name="Ahrendt S."/>
            <person name="Andreopoulos W."/>
            <person name="He G."/>
            <person name="Labutti K."/>
            <person name="Lipzen A."/>
            <person name="Ng V."/>
            <person name="Sandor L."/>
            <person name="Barry K."/>
            <person name="Martinez A.T."/>
            <person name="Xiao Y."/>
            <person name="Gibbons J.G."/>
            <person name="Terashima K."/>
            <person name="Hibbett D.S."/>
            <person name="Grigoriev I.V."/>
        </authorList>
    </citation>
    <scope>NUCLEOTIDE SEQUENCE</scope>
    <source>
        <strain evidence="2">TFB9207</strain>
    </source>
</reference>
<name>A0AA38NW14_9AGAR</name>
<feature type="region of interest" description="Disordered" evidence="1">
    <location>
        <begin position="31"/>
        <end position="58"/>
    </location>
</feature>
<gene>
    <name evidence="2" type="ORF">F5878DRAFT_647426</name>
</gene>
<dbReference type="EMBL" id="MU807299">
    <property type="protein sequence ID" value="KAJ3831684.1"/>
    <property type="molecule type" value="Genomic_DNA"/>
</dbReference>